<evidence type="ECO:0000313" key="1">
    <source>
        <dbReference type="EMBL" id="OAX34887.1"/>
    </source>
</evidence>
<gene>
    <name evidence="1" type="ORF">K503DRAFT_803231</name>
</gene>
<accession>A0A1B7MQM8</accession>
<organism evidence="1 2">
    <name type="scientific">Rhizopogon vinicolor AM-OR11-026</name>
    <dbReference type="NCBI Taxonomy" id="1314800"/>
    <lineage>
        <taxon>Eukaryota</taxon>
        <taxon>Fungi</taxon>
        <taxon>Dikarya</taxon>
        <taxon>Basidiomycota</taxon>
        <taxon>Agaricomycotina</taxon>
        <taxon>Agaricomycetes</taxon>
        <taxon>Agaricomycetidae</taxon>
        <taxon>Boletales</taxon>
        <taxon>Suillineae</taxon>
        <taxon>Rhizopogonaceae</taxon>
        <taxon>Rhizopogon</taxon>
    </lineage>
</organism>
<protein>
    <submittedName>
        <fullName evidence="1">Uncharacterized protein</fullName>
    </submittedName>
</protein>
<dbReference type="AlphaFoldDB" id="A0A1B7MQM8"/>
<proteinExistence type="predicted"/>
<reference evidence="1 2" key="1">
    <citation type="submission" date="2016-06" db="EMBL/GenBank/DDBJ databases">
        <title>Comparative genomics of the ectomycorrhizal sister species Rhizopogon vinicolor and Rhizopogon vesiculosus (Basidiomycota: Boletales) reveals a divergence of the mating type B locus.</title>
        <authorList>
            <consortium name="DOE Joint Genome Institute"/>
            <person name="Mujic A.B."/>
            <person name="Kuo A."/>
            <person name="Tritt A."/>
            <person name="Lipzen A."/>
            <person name="Chen C."/>
            <person name="Johnson J."/>
            <person name="Sharma A."/>
            <person name="Barry K."/>
            <person name="Grigoriev I.V."/>
            <person name="Spatafora J.W."/>
        </authorList>
    </citation>
    <scope>NUCLEOTIDE SEQUENCE [LARGE SCALE GENOMIC DNA]</scope>
    <source>
        <strain evidence="1 2">AM-OR11-026</strain>
    </source>
</reference>
<keyword evidence="2" id="KW-1185">Reference proteome</keyword>
<name>A0A1B7MQM8_9AGAM</name>
<dbReference type="InParanoid" id="A0A1B7MQM8"/>
<dbReference type="EMBL" id="KV448556">
    <property type="protein sequence ID" value="OAX34887.1"/>
    <property type="molecule type" value="Genomic_DNA"/>
</dbReference>
<sequence length="136" mass="15199">MINYQLGSSGAHHRDGSRQPLILRSRQNCGKPACSLFDDVMARCRCDTETETIAEKDIGNCRGTIALEFLFAARGFLIGWHMSRVPGILRVFVVFQINWELNHIITRLALVLDIIVTKPASPQTFCKLRSALAGIQ</sequence>
<evidence type="ECO:0000313" key="2">
    <source>
        <dbReference type="Proteomes" id="UP000092154"/>
    </source>
</evidence>
<dbReference type="Proteomes" id="UP000092154">
    <property type="component" value="Unassembled WGS sequence"/>
</dbReference>